<accession>A0A0F9QK16</accession>
<organism evidence="1">
    <name type="scientific">marine sediment metagenome</name>
    <dbReference type="NCBI Taxonomy" id="412755"/>
    <lineage>
        <taxon>unclassified sequences</taxon>
        <taxon>metagenomes</taxon>
        <taxon>ecological metagenomes</taxon>
    </lineage>
</organism>
<evidence type="ECO:0000313" key="1">
    <source>
        <dbReference type="EMBL" id="KKN13511.1"/>
    </source>
</evidence>
<comment type="caution">
    <text evidence="1">The sequence shown here is derived from an EMBL/GenBank/DDBJ whole genome shotgun (WGS) entry which is preliminary data.</text>
</comment>
<sequence length="64" mass="7584">MIKRLELLLDEIAKEPLKRKGLSEKELEFLDMLGGLNTNVEDYQLYLHYIGRLNQIMNSKYKGR</sequence>
<proteinExistence type="predicted"/>
<dbReference type="EMBL" id="LAZR01003916">
    <property type="protein sequence ID" value="KKN13511.1"/>
    <property type="molecule type" value="Genomic_DNA"/>
</dbReference>
<name>A0A0F9QK16_9ZZZZ</name>
<dbReference type="AlphaFoldDB" id="A0A0F9QK16"/>
<protein>
    <submittedName>
        <fullName evidence="1">Uncharacterized protein</fullName>
    </submittedName>
</protein>
<reference evidence="1" key="1">
    <citation type="journal article" date="2015" name="Nature">
        <title>Complex archaea that bridge the gap between prokaryotes and eukaryotes.</title>
        <authorList>
            <person name="Spang A."/>
            <person name="Saw J.H."/>
            <person name="Jorgensen S.L."/>
            <person name="Zaremba-Niedzwiedzka K."/>
            <person name="Martijn J."/>
            <person name="Lind A.E."/>
            <person name="van Eijk R."/>
            <person name="Schleper C."/>
            <person name="Guy L."/>
            <person name="Ettema T.J."/>
        </authorList>
    </citation>
    <scope>NUCLEOTIDE SEQUENCE</scope>
</reference>
<gene>
    <name evidence="1" type="ORF">LCGC14_1005670</name>
</gene>